<evidence type="ECO:0000313" key="2">
    <source>
        <dbReference type="EMBL" id="RCK56032.1"/>
    </source>
</evidence>
<name>A0A367XTA3_9ASCO</name>
<dbReference type="AlphaFoldDB" id="A0A367XTA3"/>
<gene>
    <name evidence="2" type="primary">SMT3_0</name>
    <name evidence="2" type="ORF">Cantr_05618</name>
</gene>
<dbReference type="InterPro" id="IPR029071">
    <property type="entry name" value="Ubiquitin-like_domsf"/>
</dbReference>
<evidence type="ECO:0000259" key="1">
    <source>
        <dbReference type="PROSITE" id="PS50053"/>
    </source>
</evidence>
<protein>
    <submittedName>
        <fullName evidence="2">Ubiquitin-like protein SMT3</fullName>
    </submittedName>
</protein>
<dbReference type="Pfam" id="PF11976">
    <property type="entry name" value="Rad60-SLD"/>
    <property type="match status" value="1"/>
</dbReference>
<proteinExistence type="predicted"/>
<organism evidence="2 3">
    <name type="scientific">Candida viswanathii</name>
    <dbReference type="NCBI Taxonomy" id="5486"/>
    <lineage>
        <taxon>Eukaryota</taxon>
        <taxon>Fungi</taxon>
        <taxon>Dikarya</taxon>
        <taxon>Ascomycota</taxon>
        <taxon>Saccharomycotina</taxon>
        <taxon>Pichiomycetes</taxon>
        <taxon>Debaryomycetaceae</taxon>
        <taxon>Candida/Lodderomyces clade</taxon>
        <taxon>Candida</taxon>
    </lineage>
</organism>
<dbReference type="InterPro" id="IPR000626">
    <property type="entry name" value="Ubiquitin-like_dom"/>
</dbReference>
<comment type="caution">
    <text evidence="2">The sequence shown here is derived from an EMBL/GenBank/DDBJ whole genome shotgun (WGS) entry which is preliminary data.</text>
</comment>
<dbReference type="PROSITE" id="PS50053">
    <property type="entry name" value="UBIQUITIN_2"/>
    <property type="match status" value="1"/>
</dbReference>
<accession>A0A367XTA3</accession>
<evidence type="ECO:0000313" key="3">
    <source>
        <dbReference type="Proteomes" id="UP000253472"/>
    </source>
</evidence>
<dbReference type="SMART" id="SM00213">
    <property type="entry name" value="UBQ"/>
    <property type="match status" value="1"/>
</dbReference>
<dbReference type="Proteomes" id="UP000253472">
    <property type="component" value="Unassembled WGS sequence"/>
</dbReference>
<dbReference type="EMBL" id="QLNQ01000029">
    <property type="protein sequence ID" value="RCK56032.1"/>
    <property type="molecule type" value="Genomic_DNA"/>
</dbReference>
<dbReference type="OrthoDB" id="442921at2759"/>
<dbReference type="SUPFAM" id="SSF54236">
    <property type="entry name" value="Ubiquitin-like"/>
    <property type="match status" value="1"/>
</dbReference>
<dbReference type="FunFam" id="3.10.20.90:FF:000155">
    <property type="entry name" value="Ubiquitin-like protein SMT3"/>
    <property type="match status" value="1"/>
</dbReference>
<reference evidence="2 3" key="1">
    <citation type="submission" date="2018-06" db="EMBL/GenBank/DDBJ databases">
        <title>Whole genome sequencing of Candida tropicalis (genome annotated by CSBL at Korea University).</title>
        <authorList>
            <person name="Ahn J."/>
        </authorList>
    </citation>
    <scope>NUCLEOTIDE SEQUENCE [LARGE SCALE GENOMIC DNA]</scope>
    <source>
        <strain evidence="2 3">ATCC 20962</strain>
    </source>
</reference>
<dbReference type="Gene3D" id="3.10.20.90">
    <property type="entry name" value="Phosphatidylinositol 3-kinase Catalytic Subunit, Chain A, domain 1"/>
    <property type="match status" value="1"/>
</dbReference>
<feature type="domain" description="Ubiquitin-like" evidence="1">
    <location>
        <begin position="22"/>
        <end position="98"/>
    </location>
</feature>
<dbReference type="PANTHER" id="PTHR10562">
    <property type="entry name" value="SMALL UBIQUITIN-RELATED MODIFIER"/>
    <property type="match status" value="1"/>
</dbReference>
<dbReference type="InterPro" id="IPR022617">
    <property type="entry name" value="Rad60/SUMO-like_dom"/>
</dbReference>
<dbReference type="STRING" id="5486.A0A367XTA3"/>
<keyword evidence="3" id="KW-1185">Reference proteome</keyword>
<sequence length="99" mass="10956">MSDAEGTPDAGSGDVKEENKMAHINLKVSDGSNEIFFKIKRSTRFDKLMEAFCKRQGIDPSLKRFLIDGTRVDPKQTPDDLDLEDGDTIEVHNAQLGGC</sequence>